<name>A0A420Y3F7_9PEZI</name>
<dbReference type="EMBL" id="QVQW01000057">
    <property type="protein sequence ID" value="RKU42403.1"/>
    <property type="molecule type" value="Genomic_DNA"/>
</dbReference>
<comment type="caution">
    <text evidence="2">The sequence shown here is derived from an EMBL/GenBank/DDBJ whole genome shotgun (WGS) entry which is preliminary data.</text>
</comment>
<dbReference type="OrthoDB" id="2130169at2759"/>
<dbReference type="AlphaFoldDB" id="A0A420Y3F7"/>
<gene>
    <name evidence="2" type="ORF">DL546_004901</name>
</gene>
<dbReference type="STRING" id="177199.A0A420Y3F7"/>
<dbReference type="GO" id="GO:0005737">
    <property type="term" value="C:cytoplasm"/>
    <property type="evidence" value="ECO:0007669"/>
    <property type="project" value="TreeGrafter"/>
</dbReference>
<organism evidence="2 3">
    <name type="scientific">Coniochaeta pulveracea</name>
    <dbReference type="NCBI Taxonomy" id="177199"/>
    <lineage>
        <taxon>Eukaryota</taxon>
        <taxon>Fungi</taxon>
        <taxon>Dikarya</taxon>
        <taxon>Ascomycota</taxon>
        <taxon>Pezizomycotina</taxon>
        <taxon>Sordariomycetes</taxon>
        <taxon>Sordariomycetidae</taxon>
        <taxon>Coniochaetales</taxon>
        <taxon>Coniochaetaceae</taxon>
        <taxon>Coniochaeta</taxon>
    </lineage>
</organism>
<sequence length="405" mass="43730">MKRLIAINVDLSARSLPILICVAGNSCLPSNICMPSTPTVPNALVNLSTAIFNRPIRHQTSTMASKGSVFLIGPGFIGLQILGELLAEGYPVTALVRRDEAKASLEKLGAKTVRGSLDDKDIIRTAAAAADIVIHTASADHLPSAAAALEGISERAKAGKSAIYIHTSGCSAITDGSNGDHVSDKIYEDDKPETIDSIADDAPHRSIDLAILKSRKELGTKAKISIVLPPVIYGLGKENRISIQIPTMTRFALKHGYAGYVGGGKAVWGHIHVADLARGYMTILHYMESTPADKVLENPYFFAENGEEHSWERCAEEIGKALKQAGKIQDATPRQIPTDLYSYLFGDWSLPVMGQNARNRANRLRALGWKPQEKNSFDSLVNDELPIILAEDLSDWHGYAAPVAS</sequence>
<dbReference type="GO" id="GO:0004029">
    <property type="term" value="F:aldehyde dehydrogenase (NAD+) activity"/>
    <property type="evidence" value="ECO:0007669"/>
    <property type="project" value="TreeGrafter"/>
</dbReference>
<dbReference type="InterPro" id="IPR036291">
    <property type="entry name" value="NAD(P)-bd_dom_sf"/>
</dbReference>
<feature type="domain" description="NAD(P)-binding" evidence="1">
    <location>
        <begin position="75"/>
        <end position="145"/>
    </location>
</feature>
<evidence type="ECO:0000259" key="1">
    <source>
        <dbReference type="Pfam" id="PF13460"/>
    </source>
</evidence>
<dbReference type="InterPro" id="IPR051783">
    <property type="entry name" value="NAD(P)-dependent_oxidoreduct"/>
</dbReference>
<evidence type="ECO:0000313" key="3">
    <source>
        <dbReference type="Proteomes" id="UP000275385"/>
    </source>
</evidence>
<dbReference type="InterPro" id="IPR016040">
    <property type="entry name" value="NAD(P)-bd_dom"/>
</dbReference>
<dbReference type="SUPFAM" id="SSF51735">
    <property type="entry name" value="NAD(P)-binding Rossmann-fold domains"/>
    <property type="match status" value="1"/>
</dbReference>
<evidence type="ECO:0000313" key="2">
    <source>
        <dbReference type="EMBL" id="RKU42403.1"/>
    </source>
</evidence>
<dbReference type="Proteomes" id="UP000275385">
    <property type="component" value="Unassembled WGS sequence"/>
</dbReference>
<accession>A0A420Y3F7</accession>
<reference evidence="2 3" key="1">
    <citation type="submission" date="2018-08" db="EMBL/GenBank/DDBJ databases">
        <title>Draft genome of the lignicolous fungus Coniochaeta pulveracea.</title>
        <authorList>
            <person name="Borstlap C.J."/>
            <person name="De Witt R.N."/>
            <person name="Botha A."/>
            <person name="Volschenk H."/>
        </authorList>
    </citation>
    <scope>NUCLEOTIDE SEQUENCE [LARGE SCALE GENOMIC DNA]</scope>
    <source>
        <strain evidence="2 3">CAB683</strain>
    </source>
</reference>
<dbReference type="Gene3D" id="3.40.50.720">
    <property type="entry name" value="NAD(P)-binding Rossmann-like Domain"/>
    <property type="match status" value="1"/>
</dbReference>
<protein>
    <recommendedName>
        <fullName evidence="1">NAD(P)-binding domain-containing protein</fullName>
    </recommendedName>
</protein>
<proteinExistence type="predicted"/>
<dbReference type="PANTHER" id="PTHR48079">
    <property type="entry name" value="PROTEIN YEEZ"/>
    <property type="match status" value="1"/>
</dbReference>
<keyword evidence="3" id="KW-1185">Reference proteome</keyword>
<dbReference type="PANTHER" id="PTHR48079:SF6">
    <property type="entry name" value="NAD(P)-BINDING DOMAIN-CONTAINING PROTEIN-RELATED"/>
    <property type="match status" value="1"/>
</dbReference>
<dbReference type="Pfam" id="PF13460">
    <property type="entry name" value="NAD_binding_10"/>
    <property type="match status" value="1"/>
</dbReference>